<sequence>MVRPAVSVSVIRWGPGLTGSIRWSVPVPCIFVDGPTGSFRVGIEDLRPSE</sequence>
<evidence type="ECO:0000313" key="1">
    <source>
        <dbReference type="EMBL" id="SVB12015.1"/>
    </source>
</evidence>
<dbReference type="AlphaFoldDB" id="A0A382BDW7"/>
<feature type="non-terminal residue" evidence="1">
    <location>
        <position position="50"/>
    </location>
</feature>
<organism evidence="1">
    <name type="scientific">marine metagenome</name>
    <dbReference type="NCBI Taxonomy" id="408172"/>
    <lineage>
        <taxon>unclassified sequences</taxon>
        <taxon>metagenomes</taxon>
        <taxon>ecological metagenomes</taxon>
    </lineage>
</organism>
<proteinExistence type="predicted"/>
<gene>
    <name evidence="1" type="ORF">METZ01_LOCUS164869</name>
</gene>
<dbReference type="EMBL" id="UINC01029386">
    <property type="protein sequence ID" value="SVB12015.1"/>
    <property type="molecule type" value="Genomic_DNA"/>
</dbReference>
<name>A0A382BDW7_9ZZZZ</name>
<reference evidence="1" key="1">
    <citation type="submission" date="2018-05" db="EMBL/GenBank/DDBJ databases">
        <authorList>
            <person name="Lanie J.A."/>
            <person name="Ng W.-L."/>
            <person name="Kazmierczak K.M."/>
            <person name="Andrzejewski T.M."/>
            <person name="Davidsen T.M."/>
            <person name="Wayne K.J."/>
            <person name="Tettelin H."/>
            <person name="Glass J.I."/>
            <person name="Rusch D."/>
            <person name="Podicherti R."/>
            <person name="Tsui H.-C.T."/>
            <person name="Winkler M.E."/>
        </authorList>
    </citation>
    <scope>NUCLEOTIDE SEQUENCE</scope>
</reference>
<accession>A0A382BDW7</accession>
<protein>
    <submittedName>
        <fullName evidence="1">Uncharacterized protein</fullName>
    </submittedName>
</protein>